<organism evidence="2 3">
    <name type="scientific">Deinococcus cavernae</name>
    <dbReference type="NCBI Taxonomy" id="2320857"/>
    <lineage>
        <taxon>Bacteria</taxon>
        <taxon>Thermotogati</taxon>
        <taxon>Deinococcota</taxon>
        <taxon>Deinococci</taxon>
        <taxon>Deinococcales</taxon>
        <taxon>Deinococcaceae</taxon>
        <taxon>Deinococcus</taxon>
    </lineage>
</organism>
<evidence type="ECO:0000256" key="1">
    <source>
        <dbReference type="SAM" id="Phobius"/>
    </source>
</evidence>
<keyword evidence="1" id="KW-0472">Membrane</keyword>
<evidence type="ECO:0000313" key="3">
    <source>
        <dbReference type="Proteomes" id="UP000286287"/>
    </source>
</evidence>
<proteinExistence type="predicted"/>
<feature type="transmembrane region" description="Helical" evidence="1">
    <location>
        <begin position="20"/>
        <end position="38"/>
    </location>
</feature>
<dbReference type="AlphaFoldDB" id="A0A418V9F9"/>
<dbReference type="EMBL" id="QYUJ01000014">
    <property type="protein sequence ID" value="RJF72687.1"/>
    <property type="molecule type" value="Genomic_DNA"/>
</dbReference>
<dbReference type="Proteomes" id="UP000286287">
    <property type="component" value="Unassembled WGS sequence"/>
</dbReference>
<name>A0A418V9F9_9DEIO</name>
<reference evidence="2 3" key="1">
    <citation type="submission" date="2018-09" db="EMBL/GenBank/DDBJ databases">
        <authorList>
            <person name="Zhu H."/>
        </authorList>
    </citation>
    <scope>NUCLEOTIDE SEQUENCE [LARGE SCALE GENOMIC DNA]</scope>
    <source>
        <strain evidence="2 3">K2S05-167</strain>
    </source>
</reference>
<keyword evidence="3" id="KW-1185">Reference proteome</keyword>
<keyword evidence="1" id="KW-1133">Transmembrane helix</keyword>
<sequence>MPSQPPNNFSSELFPRYDLLRPGVLMGFLGLFLIYLNLPDGITPESFKRDCTAAITRKLKGVSPDQYNIEGQPGKQFLIRNYTMNFRVLSATTSVEMARGSCVVAKDSRAGDRTVLYRYVPQSP</sequence>
<protein>
    <submittedName>
        <fullName evidence="2">Uncharacterized protein</fullName>
    </submittedName>
</protein>
<keyword evidence="1" id="KW-0812">Transmembrane</keyword>
<evidence type="ECO:0000313" key="2">
    <source>
        <dbReference type="EMBL" id="RJF72687.1"/>
    </source>
</evidence>
<comment type="caution">
    <text evidence="2">The sequence shown here is derived from an EMBL/GenBank/DDBJ whole genome shotgun (WGS) entry which is preliminary data.</text>
</comment>
<gene>
    <name evidence="2" type="ORF">D3875_15200</name>
</gene>
<accession>A0A418V9F9</accession>